<dbReference type="GO" id="GO:0008270">
    <property type="term" value="F:zinc ion binding"/>
    <property type="evidence" value="ECO:0007669"/>
    <property type="project" value="InterPro"/>
</dbReference>
<dbReference type="InterPro" id="IPR003615">
    <property type="entry name" value="HNH_nuc"/>
</dbReference>
<organism evidence="3 4">
    <name type="scientific">Corynebacterium canis</name>
    <dbReference type="NCBI Taxonomy" id="679663"/>
    <lineage>
        <taxon>Bacteria</taxon>
        <taxon>Bacillati</taxon>
        <taxon>Actinomycetota</taxon>
        <taxon>Actinomycetes</taxon>
        <taxon>Mycobacteriales</taxon>
        <taxon>Corynebacteriaceae</taxon>
        <taxon>Corynebacterium</taxon>
    </lineage>
</organism>
<feature type="compositionally biased region" description="Pro residues" evidence="1">
    <location>
        <begin position="315"/>
        <end position="331"/>
    </location>
</feature>
<evidence type="ECO:0000313" key="3">
    <source>
        <dbReference type="EMBL" id="TWT28887.1"/>
    </source>
</evidence>
<evidence type="ECO:0000256" key="1">
    <source>
        <dbReference type="SAM" id="MobiDB-lite"/>
    </source>
</evidence>
<dbReference type="InterPro" id="IPR002711">
    <property type="entry name" value="HNH"/>
</dbReference>
<dbReference type="Pfam" id="PF01844">
    <property type="entry name" value="HNH"/>
    <property type="match status" value="1"/>
</dbReference>
<dbReference type="AlphaFoldDB" id="A0A5C5USX7"/>
<dbReference type="OrthoDB" id="4413566at2"/>
<dbReference type="SMART" id="SM00507">
    <property type="entry name" value="HNHc"/>
    <property type="match status" value="1"/>
</dbReference>
<dbReference type="CDD" id="cd00085">
    <property type="entry name" value="HNHc"/>
    <property type="match status" value="1"/>
</dbReference>
<dbReference type="Gene3D" id="1.10.30.50">
    <property type="match status" value="1"/>
</dbReference>
<evidence type="ECO:0000259" key="2">
    <source>
        <dbReference type="SMART" id="SM00507"/>
    </source>
</evidence>
<keyword evidence="3" id="KW-0255">Endonuclease</keyword>
<keyword evidence="4" id="KW-1185">Reference proteome</keyword>
<keyword evidence="3" id="KW-0540">Nuclease</keyword>
<dbReference type="GO" id="GO:0003676">
    <property type="term" value="F:nucleic acid binding"/>
    <property type="evidence" value="ECO:0007669"/>
    <property type="project" value="InterPro"/>
</dbReference>
<accession>A0A5C5USX7</accession>
<proteinExistence type="predicted"/>
<sequence length="331" mass="36704">MPEENEEAWRKLDEFLVTALTASRPNQAVPSAARIRKITQEFIKKLQLSGKVDQGLTPNSSISILPSYIPGYSNFNLEAPTESVEAVAQAIDALAKKHNITHAEAFTLPFLKEGGLELPKTWTVHFFGTGPEPKGFQPDYIENIGTLTPEQRELFGRGYKYFDLEHIALMLFNFYTPPQELKEAVMLRDGHCRYPDCNVAATDCQVDHVIRWQDGGLTTYSNLQCLCANHHNSKTDNRSICSMTSDGTVTWVIAGETIVTAPEGRIAGVIGSPLGNLTLRAGFTFPIPIRKPTRDGLGNWGMTLNSVLEKRRAPKPPSKPAEPQPPPDEQF</sequence>
<keyword evidence="3" id="KW-0378">Hydrolase</keyword>
<name>A0A5C5USX7_9CORY</name>
<reference evidence="3 4" key="1">
    <citation type="submission" date="2019-08" db="EMBL/GenBank/DDBJ databases">
        <authorList>
            <person name="Lei W."/>
        </authorList>
    </citation>
    <scope>NUCLEOTIDE SEQUENCE [LARGE SCALE GENOMIC DNA]</scope>
    <source>
        <strain evidence="3 4">CCUG 58627</strain>
    </source>
</reference>
<gene>
    <name evidence="3" type="ORF">FRX94_01485</name>
</gene>
<comment type="caution">
    <text evidence="3">The sequence shown here is derived from an EMBL/GenBank/DDBJ whole genome shotgun (WGS) entry which is preliminary data.</text>
</comment>
<dbReference type="GO" id="GO:0004519">
    <property type="term" value="F:endonuclease activity"/>
    <property type="evidence" value="ECO:0007669"/>
    <property type="project" value="UniProtKB-KW"/>
</dbReference>
<feature type="domain" description="HNH nuclease" evidence="2">
    <location>
        <begin position="180"/>
        <end position="232"/>
    </location>
</feature>
<dbReference type="Proteomes" id="UP000320791">
    <property type="component" value="Unassembled WGS sequence"/>
</dbReference>
<protein>
    <submittedName>
        <fullName evidence="3">HNH endonuclease</fullName>
    </submittedName>
</protein>
<feature type="region of interest" description="Disordered" evidence="1">
    <location>
        <begin position="307"/>
        <end position="331"/>
    </location>
</feature>
<dbReference type="EMBL" id="VOHM01000002">
    <property type="protein sequence ID" value="TWT28887.1"/>
    <property type="molecule type" value="Genomic_DNA"/>
</dbReference>
<evidence type="ECO:0000313" key="4">
    <source>
        <dbReference type="Proteomes" id="UP000320791"/>
    </source>
</evidence>